<dbReference type="RefSeq" id="XP_020896331.1">
    <property type="nucleotide sequence ID" value="XM_021040672.2"/>
</dbReference>
<dbReference type="KEGG" id="epa:110235229"/>
<feature type="region of interest" description="Disordered" evidence="1">
    <location>
        <begin position="157"/>
        <end position="180"/>
    </location>
</feature>
<dbReference type="PROSITE" id="PS50106">
    <property type="entry name" value="PDZ"/>
    <property type="match status" value="1"/>
</dbReference>
<dbReference type="SUPFAM" id="SSF50156">
    <property type="entry name" value="PDZ domain-like"/>
    <property type="match status" value="1"/>
</dbReference>
<dbReference type="Gene3D" id="2.30.42.10">
    <property type="match status" value="1"/>
</dbReference>
<dbReference type="InterPro" id="IPR051741">
    <property type="entry name" value="PAR6_homolog"/>
</dbReference>
<feature type="compositionally biased region" description="Polar residues" evidence="1">
    <location>
        <begin position="269"/>
        <end position="295"/>
    </location>
</feature>
<feature type="region of interest" description="Disordered" evidence="1">
    <location>
        <begin position="269"/>
        <end position="304"/>
    </location>
</feature>
<feature type="compositionally biased region" description="Basic residues" evidence="1">
    <location>
        <begin position="475"/>
        <end position="484"/>
    </location>
</feature>
<dbReference type="Proteomes" id="UP000887567">
    <property type="component" value="Unplaced"/>
</dbReference>
<proteinExistence type="predicted"/>
<name>A0A913WZ46_EXADI</name>
<reference evidence="3" key="1">
    <citation type="submission" date="2022-11" db="UniProtKB">
        <authorList>
            <consortium name="EnsemblMetazoa"/>
        </authorList>
    </citation>
    <scope>IDENTIFICATION</scope>
</reference>
<feature type="compositionally biased region" description="Basic residues" evidence="1">
    <location>
        <begin position="159"/>
        <end position="170"/>
    </location>
</feature>
<dbReference type="EnsemblMetazoa" id="XM_021040672.2">
    <property type="protein sequence ID" value="XP_020896331.1"/>
    <property type="gene ID" value="LOC110235229"/>
</dbReference>
<keyword evidence="4" id="KW-1185">Reference proteome</keyword>
<organism evidence="3 4">
    <name type="scientific">Exaiptasia diaphana</name>
    <name type="common">Tropical sea anemone</name>
    <name type="synonym">Aiptasia pulchella</name>
    <dbReference type="NCBI Taxonomy" id="2652724"/>
    <lineage>
        <taxon>Eukaryota</taxon>
        <taxon>Metazoa</taxon>
        <taxon>Cnidaria</taxon>
        <taxon>Anthozoa</taxon>
        <taxon>Hexacorallia</taxon>
        <taxon>Actiniaria</taxon>
        <taxon>Aiptasiidae</taxon>
        <taxon>Exaiptasia</taxon>
    </lineage>
</organism>
<feature type="region of interest" description="Disordered" evidence="1">
    <location>
        <begin position="218"/>
        <end position="240"/>
    </location>
</feature>
<dbReference type="OMA" id="GFFIQKG"/>
<evidence type="ECO:0000313" key="3">
    <source>
        <dbReference type="EnsemblMetazoa" id="XP_020896331.1"/>
    </source>
</evidence>
<dbReference type="GeneID" id="110235229"/>
<feature type="domain" description="PDZ" evidence="2">
    <location>
        <begin position="531"/>
        <end position="616"/>
    </location>
</feature>
<dbReference type="InterPro" id="IPR036034">
    <property type="entry name" value="PDZ_sf"/>
</dbReference>
<feature type="region of interest" description="Disordered" evidence="1">
    <location>
        <begin position="465"/>
        <end position="490"/>
    </location>
</feature>
<sequence>MERYRKHLGNSQNSVSFDTTSPWRECTLPYNRQALLEISSSHRNGFSKSLGDISSLSSPSKYQRRTVMFEEDLRTHAEMLDRARTRFRELELKYPEVFKNSSRTSSISSLNTLRGHSMVKQPSIELSFHCCESENQNYDHDLEVKEIDQLGDLTQVPAYRKHSGGQRRRAPLLSSSMRSHNLEDSCDSAFDEIDRESNHSHDRSPNYVNNTASTRFLYPGDSLESDKDSGISTDQPFVPPAKTLNFHKRASFLESETVQINKSLSLSQPTLLSDSSSHPSWQSTDQPTRNRTSRQGILKSTAYRNQGIRSESLDAEFPLDRVKYRTRRSRLQALKTGSEVYRRSTTNIPSFLSQDDDCSDVETVNSVRSEVLIRPKISARQQYLSTYGLDRINTDENTSNNNRLYKSKSLPNLGFSQSSFDEATGFSGAVLSCDNPKKRKKRILQRFGRRSGLYVVNDVPASEKPKLPLSPGNSWKKRRSKLKKSTSLEPSHVNETTKVWYDHTTAVSRPSNGQVLGRVLTLREDLGMAYEIELQRPNDGLFGFFIQKGYKDCRKGVFISRIMDSSSAKFIAGLLNPGDELLEVNGQSTKTKSVAQVQNIMTHSDKLLLTVLPYVSRKDW</sequence>
<dbReference type="InterPro" id="IPR001478">
    <property type="entry name" value="PDZ"/>
</dbReference>
<dbReference type="PANTHER" id="PTHR14102">
    <property type="entry name" value="PAR-6-RELATED"/>
    <property type="match status" value="1"/>
</dbReference>
<evidence type="ECO:0000259" key="2">
    <source>
        <dbReference type="PROSITE" id="PS50106"/>
    </source>
</evidence>
<protein>
    <recommendedName>
        <fullName evidence="2">PDZ domain-containing protein</fullName>
    </recommendedName>
</protein>
<dbReference type="AlphaFoldDB" id="A0A913WZ46"/>
<dbReference type="PANTHER" id="PTHR14102:SF11">
    <property type="entry name" value="LD29223P"/>
    <property type="match status" value="1"/>
</dbReference>
<dbReference type="Pfam" id="PF00595">
    <property type="entry name" value="PDZ"/>
    <property type="match status" value="1"/>
</dbReference>
<dbReference type="SMART" id="SM00228">
    <property type="entry name" value="PDZ"/>
    <property type="match status" value="1"/>
</dbReference>
<dbReference type="GO" id="GO:0007098">
    <property type="term" value="P:centrosome cycle"/>
    <property type="evidence" value="ECO:0007669"/>
    <property type="project" value="TreeGrafter"/>
</dbReference>
<accession>A0A913WZ46</accession>
<evidence type="ECO:0000313" key="4">
    <source>
        <dbReference type="Proteomes" id="UP000887567"/>
    </source>
</evidence>
<dbReference type="OrthoDB" id="10058001at2759"/>
<evidence type="ECO:0000256" key="1">
    <source>
        <dbReference type="SAM" id="MobiDB-lite"/>
    </source>
</evidence>